<dbReference type="PANTHER" id="PTHR11567">
    <property type="entry name" value="ACID PHOSPHATASE-RELATED"/>
    <property type="match status" value="1"/>
</dbReference>
<dbReference type="PANTHER" id="PTHR11567:SF127">
    <property type="entry name" value="HISTIDINE ACID PHOSPHATASE"/>
    <property type="match status" value="1"/>
</dbReference>
<keyword evidence="3" id="KW-0472">Membrane</keyword>
<gene>
    <name evidence="5" type="ORF">SEPMUDRAFT_72248</name>
</gene>
<feature type="transmembrane region" description="Helical" evidence="3">
    <location>
        <begin position="487"/>
        <end position="514"/>
    </location>
</feature>
<keyword evidence="4" id="KW-0732">Signal</keyword>
<evidence type="ECO:0000256" key="2">
    <source>
        <dbReference type="SAM" id="MobiDB-lite"/>
    </source>
</evidence>
<dbReference type="OrthoDB" id="258392at2759"/>
<organism evidence="5 6">
    <name type="scientific">Sphaerulina musiva (strain SO2202)</name>
    <name type="common">Poplar stem canker fungus</name>
    <name type="synonym">Septoria musiva</name>
    <dbReference type="NCBI Taxonomy" id="692275"/>
    <lineage>
        <taxon>Eukaryota</taxon>
        <taxon>Fungi</taxon>
        <taxon>Dikarya</taxon>
        <taxon>Ascomycota</taxon>
        <taxon>Pezizomycotina</taxon>
        <taxon>Dothideomycetes</taxon>
        <taxon>Dothideomycetidae</taxon>
        <taxon>Mycosphaerellales</taxon>
        <taxon>Mycosphaerellaceae</taxon>
        <taxon>Sphaerulina</taxon>
    </lineage>
</organism>
<dbReference type="AlphaFoldDB" id="N1QHL7"/>
<dbReference type="EMBL" id="KB456269">
    <property type="protein sequence ID" value="EMF09499.1"/>
    <property type="molecule type" value="Genomic_DNA"/>
</dbReference>
<dbReference type="STRING" id="692275.N1QHL7"/>
<accession>N1QHL7</accession>
<keyword evidence="3" id="KW-0812">Transmembrane</keyword>
<evidence type="ECO:0000256" key="3">
    <source>
        <dbReference type="SAM" id="Phobius"/>
    </source>
</evidence>
<feature type="signal peptide" evidence="4">
    <location>
        <begin position="1"/>
        <end position="20"/>
    </location>
</feature>
<protein>
    <submittedName>
        <fullName evidence="5">Phosphoglycerate mutase-like protein</fullName>
    </submittedName>
</protein>
<keyword evidence="6" id="KW-1185">Reference proteome</keyword>
<feature type="compositionally biased region" description="Polar residues" evidence="2">
    <location>
        <begin position="599"/>
        <end position="609"/>
    </location>
</feature>
<dbReference type="GO" id="GO:0016791">
    <property type="term" value="F:phosphatase activity"/>
    <property type="evidence" value="ECO:0007669"/>
    <property type="project" value="TreeGrafter"/>
</dbReference>
<dbReference type="InterPro" id="IPR050645">
    <property type="entry name" value="Histidine_acid_phosphatase"/>
</dbReference>
<dbReference type="Pfam" id="PF00328">
    <property type="entry name" value="His_Phos_2"/>
    <property type="match status" value="1"/>
</dbReference>
<evidence type="ECO:0000256" key="4">
    <source>
        <dbReference type="SAM" id="SignalP"/>
    </source>
</evidence>
<name>N1QHL7_SPHMS</name>
<evidence type="ECO:0000256" key="1">
    <source>
        <dbReference type="ARBA" id="ARBA00005375"/>
    </source>
</evidence>
<comment type="similarity">
    <text evidence="1">Belongs to the histidine acid phosphatase family.</text>
</comment>
<feature type="compositionally biased region" description="Basic and acidic residues" evidence="2">
    <location>
        <begin position="612"/>
        <end position="625"/>
    </location>
</feature>
<feature type="compositionally biased region" description="Basic and acidic residues" evidence="2">
    <location>
        <begin position="578"/>
        <end position="592"/>
    </location>
</feature>
<dbReference type="Gene3D" id="3.40.50.1240">
    <property type="entry name" value="Phosphoglycerate mutase-like"/>
    <property type="match status" value="1"/>
</dbReference>
<keyword evidence="3" id="KW-1133">Transmembrane helix</keyword>
<dbReference type="Proteomes" id="UP000016931">
    <property type="component" value="Unassembled WGS sequence"/>
</dbReference>
<dbReference type="eggNOG" id="ENOG502SM2K">
    <property type="taxonomic scope" value="Eukaryota"/>
</dbReference>
<dbReference type="InterPro" id="IPR000560">
    <property type="entry name" value="His_Pase_clade-2"/>
</dbReference>
<dbReference type="OMA" id="STQEWCL"/>
<evidence type="ECO:0000313" key="6">
    <source>
        <dbReference type="Proteomes" id="UP000016931"/>
    </source>
</evidence>
<proteinExistence type="inferred from homology"/>
<feature type="chain" id="PRO_5004109580" evidence="4">
    <location>
        <begin position="21"/>
        <end position="641"/>
    </location>
</feature>
<sequence length="641" mass="69551">MFATIAALGVVSLLTPGAYAQATNSTSERYVVWSSVVFTRTGERTPEVLGKIPPQLTSLGAQQAYAAGQFFRDRYTLLRNGTNGAENAGAELIGLNANLYDQDQVISMALEQQYNMATQQAFMQGLYPPTDLGNSSTTGGLLSPINILANGSYVSAPLGGYQYPQLRSAGPLDADFVSLSGHLNCPAWEESIKLARATPSYDGTQEEFDGLYDVAGSATLIGVLPNNYWDYNNAYAIYDYLAYQNAHNATVRNALAGLRWTSSNVSFLDTLRYLSDQQQFAMLGNLSALNVFQNKHTLTGASGSISTIAGNTFAARVLNSLNSAVMDAAFGRYKLNLFFADYHPLTSFFSLMGLPNLNSDFYGTPNFASSAAFELFSYTNETDPKFPSTDDLWVRFYFRNGTEGSESTYRAYSLFNRGPDQLDMRWTDFSYSMQNNMMAGIGNWCNECHSTSFFCAAFDQNGNEVSADSRNSSSSRNGSGSGGLSPAVAGVIGAIIALVVAALIFALTMLFGGIRLYRNPSNTMAAHKSHWGGFKGGQKMQSDQDLTIPKGGAIVVGASAVNNDEEQDSRRVPGGGGGHERVGSWELKHAEAGGRNLNFPEQPQQQESLRPSMEEIRHAHDHDDPFADPSGLKPTQTREHV</sequence>
<dbReference type="GeneID" id="27907116"/>
<feature type="region of interest" description="Disordered" evidence="2">
    <location>
        <begin position="562"/>
        <end position="641"/>
    </location>
</feature>
<evidence type="ECO:0000313" key="5">
    <source>
        <dbReference type="EMBL" id="EMF09499.1"/>
    </source>
</evidence>
<reference evidence="5 6" key="1">
    <citation type="journal article" date="2012" name="PLoS Pathog.">
        <title>Diverse lifestyles and strategies of plant pathogenesis encoded in the genomes of eighteen Dothideomycetes fungi.</title>
        <authorList>
            <person name="Ohm R.A."/>
            <person name="Feau N."/>
            <person name="Henrissat B."/>
            <person name="Schoch C.L."/>
            <person name="Horwitz B.A."/>
            <person name="Barry K.W."/>
            <person name="Condon B.J."/>
            <person name="Copeland A.C."/>
            <person name="Dhillon B."/>
            <person name="Glaser F."/>
            <person name="Hesse C.N."/>
            <person name="Kosti I."/>
            <person name="LaButti K."/>
            <person name="Lindquist E.A."/>
            <person name="Lucas S."/>
            <person name="Salamov A.A."/>
            <person name="Bradshaw R.E."/>
            <person name="Ciuffetti L."/>
            <person name="Hamelin R.C."/>
            <person name="Kema G.H.J."/>
            <person name="Lawrence C."/>
            <person name="Scott J.A."/>
            <person name="Spatafora J.W."/>
            <person name="Turgeon B.G."/>
            <person name="de Wit P.J.G.M."/>
            <person name="Zhong S."/>
            <person name="Goodwin S.B."/>
            <person name="Grigoriev I.V."/>
        </authorList>
    </citation>
    <scope>NUCLEOTIDE SEQUENCE [LARGE SCALE GENOMIC DNA]</scope>
    <source>
        <strain evidence="5 6">SO2202</strain>
    </source>
</reference>
<dbReference type="SUPFAM" id="SSF53254">
    <property type="entry name" value="Phosphoglycerate mutase-like"/>
    <property type="match status" value="1"/>
</dbReference>
<dbReference type="InterPro" id="IPR029033">
    <property type="entry name" value="His_PPase_superfam"/>
</dbReference>
<dbReference type="HOGENOM" id="CLU_023111_0_1_1"/>
<dbReference type="RefSeq" id="XP_016757620.1">
    <property type="nucleotide sequence ID" value="XM_016909979.1"/>
</dbReference>